<keyword evidence="1" id="KW-0472">Membrane</keyword>
<dbReference type="HOGENOM" id="CLU_120004_0_0_4"/>
<dbReference type="Pfam" id="PF05232">
    <property type="entry name" value="BTP"/>
    <property type="match status" value="2"/>
</dbReference>
<dbReference type="InterPro" id="IPR007896">
    <property type="entry name" value="BTP_bacteria"/>
</dbReference>
<dbReference type="KEGG" id="azo:azo3690"/>
<keyword evidence="1" id="KW-1133">Transmembrane helix</keyword>
<dbReference type="STRING" id="62928.azo3690"/>
<gene>
    <name evidence="3" type="ordered locus">azo3690</name>
</gene>
<protein>
    <submittedName>
        <fullName evidence="3">Conserved hypothetical membrane protein</fullName>
    </submittedName>
</protein>
<accession>A1KBV0</accession>
<evidence type="ECO:0000259" key="2">
    <source>
        <dbReference type="Pfam" id="PF05232"/>
    </source>
</evidence>
<organism evidence="3 4">
    <name type="scientific">Azoarcus sp. (strain BH72)</name>
    <dbReference type="NCBI Taxonomy" id="418699"/>
    <lineage>
        <taxon>Bacteria</taxon>
        <taxon>Pseudomonadati</taxon>
        <taxon>Pseudomonadota</taxon>
        <taxon>Betaproteobacteria</taxon>
        <taxon>Rhodocyclales</taxon>
        <taxon>Zoogloeaceae</taxon>
        <taxon>Azoarcus</taxon>
    </lineage>
</organism>
<dbReference type="AlphaFoldDB" id="A1KBV0"/>
<feature type="transmembrane region" description="Helical" evidence="1">
    <location>
        <begin position="102"/>
        <end position="124"/>
    </location>
</feature>
<proteinExistence type="predicted"/>
<evidence type="ECO:0000313" key="3">
    <source>
        <dbReference type="EMBL" id="CAL96306.1"/>
    </source>
</evidence>
<dbReference type="RefSeq" id="WP_011767412.1">
    <property type="nucleotide sequence ID" value="NC_008702.1"/>
</dbReference>
<dbReference type="NCBIfam" id="NF033664">
    <property type="entry name" value="PACE_transport"/>
    <property type="match status" value="1"/>
</dbReference>
<feature type="domain" description="Chlorhexidine efflux transporter" evidence="2">
    <location>
        <begin position="67"/>
        <end position="129"/>
    </location>
</feature>
<feature type="domain" description="Chlorhexidine efflux transporter" evidence="2">
    <location>
        <begin position="2"/>
        <end position="58"/>
    </location>
</feature>
<feature type="transmembrane region" description="Helical" evidence="1">
    <location>
        <begin position="73"/>
        <end position="96"/>
    </location>
</feature>
<evidence type="ECO:0000313" key="4">
    <source>
        <dbReference type="Proteomes" id="UP000002588"/>
    </source>
</evidence>
<keyword evidence="1" id="KW-0812">Transmembrane</keyword>
<name>A1KBV0_AZOSB</name>
<feature type="transmembrane region" description="Helical" evidence="1">
    <location>
        <begin position="32"/>
        <end position="52"/>
    </location>
</feature>
<evidence type="ECO:0000256" key="1">
    <source>
        <dbReference type="SAM" id="Phobius"/>
    </source>
</evidence>
<sequence length="135" mass="14533">MRQIALFEIGGLVLVSPPFAWASGVGLAHSAGLLAVLALVAAVWNGAFNTLFDRFEARLTGRRADRRPFAQRCLHALLFEGGLLLLTLPLIVWATGLGWLEALVADLGLALAYTAYALVFNLAYDRLFPIAPGAR</sequence>
<dbReference type="Proteomes" id="UP000002588">
    <property type="component" value="Chromosome"/>
</dbReference>
<reference evidence="3 4" key="1">
    <citation type="journal article" date="2006" name="Nat. Biotechnol.">
        <title>Complete genome of the mutualistic, N2-fixing grass endophyte Azoarcus sp. strain BH72.</title>
        <authorList>
            <person name="Krause A."/>
            <person name="Ramakumar A."/>
            <person name="Bartels D."/>
            <person name="Battistoni F."/>
            <person name="Bekel T."/>
            <person name="Boch J."/>
            <person name="Boehm M."/>
            <person name="Friedrich F."/>
            <person name="Hurek T."/>
            <person name="Krause L."/>
            <person name="Linke B."/>
            <person name="McHardy A.C."/>
            <person name="Sarkar A."/>
            <person name="Schneiker S."/>
            <person name="Syed A.A."/>
            <person name="Thauer R."/>
            <person name="Vorhoelter F.-J."/>
            <person name="Weidner S."/>
            <person name="Puehler A."/>
            <person name="Reinhold-Hurek B."/>
            <person name="Kaiser O."/>
            <person name="Goesmann A."/>
        </authorList>
    </citation>
    <scope>NUCLEOTIDE SEQUENCE [LARGE SCALE GENOMIC DNA]</scope>
    <source>
        <strain evidence="3 4">BH72</strain>
    </source>
</reference>
<dbReference type="EMBL" id="AM406670">
    <property type="protein sequence ID" value="CAL96306.1"/>
    <property type="molecule type" value="Genomic_DNA"/>
</dbReference>
<keyword evidence="4" id="KW-1185">Reference proteome</keyword>
<dbReference type="eggNOG" id="COG4125">
    <property type="taxonomic scope" value="Bacteria"/>
</dbReference>
<dbReference type="InterPro" id="IPR058208">
    <property type="entry name" value="PACE"/>
</dbReference>